<sequence>MFPAAKRTKNMRTILIYGADGGIGSALARKLTSEECRLILTARDEKRLQVVSDETGADCITGDVCNPDSFSDIMAYAGDRLDGLAYCVGTINLKSLSRLNETDYLNDFRINALGAALAVQAAIKAMQQAAKPPASVVLFSSIAATTGFPMHASVAMAKGALNGLVVSLAAELAPCIRINAIAPSLTQTPLSAGLLCNDQVVRSIAGMHPLKRLGDPEEVAAMAAFLLSPASSWMTGQVIGLDGGRSAVGNMT</sequence>
<evidence type="ECO:0000256" key="2">
    <source>
        <dbReference type="ARBA" id="ARBA00023002"/>
    </source>
</evidence>
<accession>A0A6C2UAG6</accession>
<dbReference type="PANTHER" id="PTHR43477:SF1">
    <property type="entry name" value="DIHYDROANTICAPSIN 7-DEHYDROGENASE"/>
    <property type="match status" value="1"/>
</dbReference>
<dbReference type="PANTHER" id="PTHR43477">
    <property type="entry name" value="DIHYDROANTICAPSIN 7-DEHYDROGENASE"/>
    <property type="match status" value="1"/>
</dbReference>
<dbReference type="InterPro" id="IPR036291">
    <property type="entry name" value="NAD(P)-bd_dom_sf"/>
</dbReference>
<dbReference type="EMBL" id="CAAHFG010000004">
    <property type="protein sequence ID" value="VGO16995.1"/>
    <property type="molecule type" value="Genomic_DNA"/>
</dbReference>
<keyword evidence="2" id="KW-0560">Oxidoreductase</keyword>
<dbReference type="SUPFAM" id="SSF51735">
    <property type="entry name" value="NAD(P)-binding Rossmann-fold domains"/>
    <property type="match status" value="1"/>
</dbReference>
<dbReference type="CDD" id="cd05233">
    <property type="entry name" value="SDR_c"/>
    <property type="match status" value="1"/>
</dbReference>
<dbReference type="InterPro" id="IPR051122">
    <property type="entry name" value="SDR_DHRS6-like"/>
</dbReference>
<organism evidence="4 5">
    <name type="scientific">Pontiella desulfatans</name>
    <dbReference type="NCBI Taxonomy" id="2750659"/>
    <lineage>
        <taxon>Bacteria</taxon>
        <taxon>Pseudomonadati</taxon>
        <taxon>Kiritimatiellota</taxon>
        <taxon>Kiritimatiellia</taxon>
        <taxon>Kiritimatiellales</taxon>
        <taxon>Pontiellaceae</taxon>
        <taxon>Pontiella</taxon>
    </lineage>
</organism>
<dbReference type="InterPro" id="IPR057326">
    <property type="entry name" value="KR_dom"/>
</dbReference>
<comment type="similarity">
    <text evidence="1">Belongs to the short-chain dehydrogenases/reductases (SDR) family.</text>
</comment>
<keyword evidence="5" id="KW-1185">Reference proteome</keyword>
<protein>
    <submittedName>
        <fullName evidence="4">3-oxoacyl-[acyl-carrier-protein] reductase FabG</fullName>
    </submittedName>
</protein>
<dbReference type="GO" id="GO:0016491">
    <property type="term" value="F:oxidoreductase activity"/>
    <property type="evidence" value="ECO:0007669"/>
    <property type="project" value="UniProtKB-KW"/>
</dbReference>
<evidence type="ECO:0000259" key="3">
    <source>
        <dbReference type="SMART" id="SM00822"/>
    </source>
</evidence>
<gene>
    <name evidence="4" type="primary">fabG_7</name>
    <name evidence="4" type="ORF">PDESU_05589</name>
</gene>
<dbReference type="Gene3D" id="3.40.50.720">
    <property type="entry name" value="NAD(P)-binding Rossmann-like Domain"/>
    <property type="match status" value="1"/>
</dbReference>
<dbReference type="PRINTS" id="PR00081">
    <property type="entry name" value="GDHRDH"/>
</dbReference>
<evidence type="ECO:0000313" key="4">
    <source>
        <dbReference type="EMBL" id="VGO16995.1"/>
    </source>
</evidence>
<dbReference type="SMART" id="SM00822">
    <property type="entry name" value="PKS_KR"/>
    <property type="match status" value="1"/>
</dbReference>
<name>A0A6C2UAG6_PONDE</name>
<dbReference type="InterPro" id="IPR002347">
    <property type="entry name" value="SDR_fam"/>
</dbReference>
<feature type="domain" description="Ketoreductase" evidence="3">
    <location>
        <begin position="12"/>
        <end position="184"/>
    </location>
</feature>
<proteinExistence type="inferred from homology"/>
<dbReference type="Pfam" id="PF13561">
    <property type="entry name" value="adh_short_C2"/>
    <property type="match status" value="1"/>
</dbReference>
<dbReference type="Proteomes" id="UP000366872">
    <property type="component" value="Unassembled WGS sequence"/>
</dbReference>
<dbReference type="AlphaFoldDB" id="A0A6C2UAG6"/>
<evidence type="ECO:0000256" key="1">
    <source>
        <dbReference type="ARBA" id="ARBA00006484"/>
    </source>
</evidence>
<reference evidence="4 5" key="1">
    <citation type="submission" date="2019-04" db="EMBL/GenBank/DDBJ databases">
        <authorList>
            <person name="Van Vliet M D."/>
        </authorList>
    </citation>
    <scope>NUCLEOTIDE SEQUENCE [LARGE SCALE GENOMIC DNA]</scope>
    <source>
        <strain evidence="4 5">F1</strain>
    </source>
</reference>
<evidence type="ECO:0000313" key="5">
    <source>
        <dbReference type="Proteomes" id="UP000366872"/>
    </source>
</evidence>